<dbReference type="EMBL" id="JBCEVZ010000025">
    <property type="protein sequence ID" value="MEL5994929.1"/>
    <property type="molecule type" value="Genomic_DNA"/>
</dbReference>
<dbReference type="Proteomes" id="UP001479606">
    <property type="component" value="Unassembled WGS sequence"/>
</dbReference>
<evidence type="ECO:0000313" key="2">
    <source>
        <dbReference type="Proteomes" id="UP001479606"/>
    </source>
</evidence>
<gene>
    <name evidence="1" type="ORF">AAFH49_11975</name>
</gene>
<dbReference type="RefSeq" id="WP_342298372.1">
    <property type="nucleotide sequence ID" value="NZ_JBCEVZ010000025.1"/>
</dbReference>
<organism evidence="1 2">
    <name type="scientific">Hymenobacter segetis</name>
    <dbReference type="NCBI Taxonomy" id="2025509"/>
    <lineage>
        <taxon>Bacteria</taxon>
        <taxon>Pseudomonadati</taxon>
        <taxon>Bacteroidota</taxon>
        <taxon>Cytophagia</taxon>
        <taxon>Cytophagales</taxon>
        <taxon>Hymenobacteraceae</taxon>
        <taxon>Hymenobacter</taxon>
    </lineage>
</organism>
<sequence>MATTDDKILIYDSHRPALTAGYYKVESTQRFGVDKDSLALPPATLYFSVQGEQYTLNPSQIDSVFPPMSALGDFSTILPNIILERSTFPWERKTNEKDDSVKPWLALMLLTEDEVADASKVRKINAVKAIWETTPFAPVESTNETDISVRGLLIEAAFLTSILPTYQELGYLAHVRGQEKDEKASVVGSRMPVKDKKNIVHLISLEDMYSKKGDFIGKPKDGFYGFASLYSWEFFCNDHFIVTPEVLAIYVSAGGVSTALASALAKIAGLEFFNKSDFLKVIGIAVSDEETASLFKTFEIAHLTSLLKHLNRSPANLRLPDTDDLSLDGYLKLPYVLKTGDRINAVYRGPLVPNPVAGTGQPAAPVPVMGGDELFRFLAYGGEKYVDVSYASAWELGRILALSDKNFSTALFRWKRECYQFKKVSASSRLNGHLILKSVASQYPDMPAFVGQWLTDLTLLKGVPFNYLVPTEAFLPFESLRFFSVDDKWVRCLVDGAFSIGRLSSADAATDAELYGTGVIISDENIPKSGFLLRSRAVDGWPDLVIQAEGQVRRRDELAEDLLFCLYDKQITSLAINQKPESVHFGFIDKDGDASQLQVEYTDTKGKNKLADVNYSSLNKVDIGKIYAGVAAKNVAEFTRALIQKIEEVVFEIS</sequence>
<keyword evidence="2" id="KW-1185">Reference proteome</keyword>
<protein>
    <submittedName>
        <fullName evidence="1">Uncharacterized protein</fullName>
    </submittedName>
</protein>
<accession>A0ABU9LVZ9</accession>
<proteinExistence type="predicted"/>
<comment type="caution">
    <text evidence="1">The sequence shown here is derived from an EMBL/GenBank/DDBJ whole genome shotgun (WGS) entry which is preliminary data.</text>
</comment>
<name>A0ABU9LVZ9_9BACT</name>
<evidence type="ECO:0000313" key="1">
    <source>
        <dbReference type="EMBL" id="MEL5994929.1"/>
    </source>
</evidence>
<reference evidence="1 2" key="1">
    <citation type="journal article" date="2018" name="Arch. Microbiol.">
        <title>Hymenobacter segetis sp. nov., isolated from soil.</title>
        <authorList>
            <person name="Ten L.N."/>
            <person name="Lim S.J."/>
            <person name="Kim B.O."/>
            <person name="Kang I.K."/>
            <person name="Jung H.Y."/>
        </authorList>
    </citation>
    <scope>NUCLEOTIDE SEQUENCE [LARGE SCALE GENOMIC DNA]</scope>
    <source>
        <strain evidence="1 2">S7-3-11</strain>
    </source>
</reference>